<evidence type="ECO:0000313" key="2">
    <source>
        <dbReference type="EMBL" id="CAH0391281.1"/>
    </source>
</evidence>
<sequence length="263" mass="30254">MSYIVDVVSEDSFFKNLTLGITDHLSQIQCIKNIKFEKRPPCERAVIAAWEQRYTCILPDDVRQFYSSIDGFRLTWDFQYGDSLLPIGNMSINPICELQQIGKYSETSEETDTPSIYDVELMYRTNGLLADNVPSFGSSCSIFVIEKLKYDMGDVCLVFNEQQEYGEDPKICFMDTSYEWHLIADNFTQYFRMMLAHLGMPLWQLKLTPLGLSLEADVSFHIHLTVAFYRSTIAFSKLLKIRDKIGNIQCSSNNQAMKSAKKL</sequence>
<dbReference type="InterPro" id="IPR018958">
    <property type="entry name" value="Knr4/Smi1-like_dom"/>
</dbReference>
<dbReference type="SUPFAM" id="SSF160631">
    <property type="entry name" value="SMI1/KNR4-like"/>
    <property type="match status" value="1"/>
</dbReference>
<evidence type="ECO:0000313" key="3">
    <source>
        <dbReference type="Proteomes" id="UP001152759"/>
    </source>
</evidence>
<name>A0A9P0AI96_BEMTA</name>
<organism evidence="2 3">
    <name type="scientific">Bemisia tabaci</name>
    <name type="common">Sweetpotato whitefly</name>
    <name type="synonym">Aleurodes tabaci</name>
    <dbReference type="NCBI Taxonomy" id="7038"/>
    <lineage>
        <taxon>Eukaryota</taxon>
        <taxon>Metazoa</taxon>
        <taxon>Ecdysozoa</taxon>
        <taxon>Arthropoda</taxon>
        <taxon>Hexapoda</taxon>
        <taxon>Insecta</taxon>
        <taxon>Pterygota</taxon>
        <taxon>Neoptera</taxon>
        <taxon>Paraneoptera</taxon>
        <taxon>Hemiptera</taxon>
        <taxon>Sternorrhyncha</taxon>
        <taxon>Aleyrodoidea</taxon>
        <taxon>Aleyrodidae</taxon>
        <taxon>Aleyrodinae</taxon>
        <taxon>Bemisia</taxon>
    </lineage>
</organism>
<evidence type="ECO:0000259" key="1">
    <source>
        <dbReference type="SMART" id="SM00860"/>
    </source>
</evidence>
<dbReference type="PANTHER" id="PTHR31854:SF2">
    <property type="entry name" value="TUBULIN POLYGLUTAMYLASE COMPLEX SUBUNIT 2"/>
    <property type="match status" value="1"/>
</dbReference>
<dbReference type="EMBL" id="OU963867">
    <property type="protein sequence ID" value="CAH0391281.1"/>
    <property type="molecule type" value="Genomic_DNA"/>
</dbReference>
<accession>A0A9P0AI96</accession>
<reference evidence="2" key="1">
    <citation type="submission" date="2021-12" db="EMBL/GenBank/DDBJ databases">
        <authorList>
            <person name="King R."/>
        </authorList>
    </citation>
    <scope>NUCLEOTIDE SEQUENCE</scope>
</reference>
<dbReference type="Gene3D" id="3.40.1580.10">
    <property type="entry name" value="SMI1/KNR4-like"/>
    <property type="match status" value="1"/>
</dbReference>
<keyword evidence="3" id="KW-1185">Reference proteome</keyword>
<protein>
    <recommendedName>
        <fullName evidence="1">Knr4/Smi1-like domain-containing protein</fullName>
    </recommendedName>
</protein>
<dbReference type="InterPro" id="IPR037883">
    <property type="entry name" value="Knr4/Smi1-like_sf"/>
</dbReference>
<dbReference type="PANTHER" id="PTHR31854">
    <property type="entry name" value="TUBULIN POLYGLUTAMYLASE COMPLEX SUBUNIT 2"/>
    <property type="match status" value="1"/>
</dbReference>
<dbReference type="InterPro" id="IPR039231">
    <property type="entry name" value="TPGS2"/>
</dbReference>
<dbReference type="Pfam" id="PF09346">
    <property type="entry name" value="SMI1_KNR4"/>
    <property type="match status" value="1"/>
</dbReference>
<feature type="domain" description="Knr4/Smi1-like" evidence="1">
    <location>
        <begin position="41"/>
        <end position="193"/>
    </location>
</feature>
<proteinExistence type="predicted"/>
<dbReference type="AlphaFoldDB" id="A0A9P0AI96"/>
<dbReference type="Proteomes" id="UP001152759">
    <property type="component" value="Chromosome 6"/>
</dbReference>
<dbReference type="SMART" id="SM00860">
    <property type="entry name" value="SMI1_KNR4"/>
    <property type="match status" value="1"/>
</dbReference>
<gene>
    <name evidence="2" type="ORF">BEMITA_LOCUS9917</name>
</gene>